<dbReference type="PANTHER" id="PTHR11566">
    <property type="entry name" value="DYNAMIN"/>
    <property type="match status" value="1"/>
</dbReference>
<evidence type="ECO:0000259" key="13">
    <source>
        <dbReference type="PROSITE" id="PS51388"/>
    </source>
</evidence>
<feature type="domain" description="GED" evidence="13">
    <location>
        <begin position="630"/>
        <end position="718"/>
    </location>
</feature>
<dbReference type="GO" id="GO:0005525">
    <property type="term" value="F:GTP binding"/>
    <property type="evidence" value="ECO:0007669"/>
    <property type="project" value="UniProtKB-KW"/>
</dbReference>
<dbReference type="InterPro" id="IPR020850">
    <property type="entry name" value="GED_dom"/>
</dbReference>
<dbReference type="GO" id="GO:0051607">
    <property type="term" value="P:defense response to virus"/>
    <property type="evidence" value="ECO:0007669"/>
    <property type="project" value="TreeGrafter"/>
</dbReference>
<dbReference type="GO" id="GO:0005789">
    <property type="term" value="C:endoplasmic reticulum membrane"/>
    <property type="evidence" value="ECO:0007669"/>
    <property type="project" value="UniProtKB-SubCell"/>
</dbReference>
<evidence type="ECO:0000256" key="5">
    <source>
        <dbReference type="ARBA" id="ARBA00022741"/>
    </source>
</evidence>
<dbReference type="Pfam" id="PF02212">
    <property type="entry name" value="GED"/>
    <property type="match status" value="1"/>
</dbReference>
<feature type="compositionally biased region" description="Basic and acidic residues" evidence="12">
    <location>
        <begin position="1"/>
        <end position="10"/>
    </location>
</feature>
<dbReference type="SMART" id="SM00302">
    <property type="entry name" value="GED"/>
    <property type="match status" value="1"/>
</dbReference>
<comment type="similarity">
    <text evidence="11">Belongs to the TRAFAC class dynamin-like GTPase superfamily. Dynamin/Fzo/YdjA family.</text>
</comment>
<evidence type="ECO:0000256" key="10">
    <source>
        <dbReference type="ARBA" id="ARBA00043055"/>
    </source>
</evidence>
<gene>
    <name evidence="15" type="ORF">HPG69_016113</name>
</gene>
<keyword evidence="7 11" id="KW-0342">GTP-binding</keyword>
<dbReference type="InterPro" id="IPR022812">
    <property type="entry name" value="Dynamin"/>
</dbReference>
<dbReference type="InterPro" id="IPR045063">
    <property type="entry name" value="Dynamin_N"/>
</dbReference>
<feature type="domain" description="Dynamin-type G" evidence="14">
    <location>
        <begin position="67"/>
        <end position="372"/>
    </location>
</feature>
<keyword evidence="3" id="KW-0963">Cytoplasm</keyword>
<name>A0A7J7FIH8_DICBM</name>
<dbReference type="AlphaFoldDB" id="A0A7J7FIH8"/>
<evidence type="ECO:0000256" key="8">
    <source>
        <dbReference type="ARBA" id="ARBA00039833"/>
    </source>
</evidence>
<dbReference type="InterPro" id="IPR003130">
    <property type="entry name" value="GED"/>
</dbReference>
<comment type="subcellular location">
    <subcellularLocation>
        <location evidence="2">Cytoplasm</location>
        <location evidence="2">Perinuclear region</location>
    </subcellularLocation>
    <subcellularLocation>
        <location evidence="1">Endoplasmic reticulum membrane</location>
        <topology evidence="1">Peripheral membrane protein</topology>
        <orientation evidence="1">Cytoplasmic side</orientation>
    </subcellularLocation>
</comment>
<dbReference type="Pfam" id="PF01031">
    <property type="entry name" value="Dynamin_M"/>
    <property type="match status" value="2"/>
</dbReference>
<dbReference type="Proteomes" id="UP000551758">
    <property type="component" value="Unassembled WGS sequence"/>
</dbReference>
<dbReference type="PANTHER" id="PTHR11566:SF217">
    <property type="entry name" value="INTERFERON-INDUCED GTP-BINDING PROTEIN MX1"/>
    <property type="match status" value="1"/>
</dbReference>
<dbReference type="Pfam" id="PF00350">
    <property type="entry name" value="Dynamin_N"/>
    <property type="match status" value="1"/>
</dbReference>
<keyword evidence="16" id="KW-1185">Reference proteome</keyword>
<evidence type="ECO:0000256" key="2">
    <source>
        <dbReference type="ARBA" id="ARBA00004556"/>
    </source>
</evidence>
<evidence type="ECO:0000256" key="7">
    <source>
        <dbReference type="ARBA" id="ARBA00023134"/>
    </source>
</evidence>
<dbReference type="Gene3D" id="3.40.50.300">
    <property type="entry name" value="P-loop containing nucleotide triphosphate hydrolases"/>
    <property type="match status" value="1"/>
</dbReference>
<dbReference type="GO" id="GO:0031623">
    <property type="term" value="P:receptor internalization"/>
    <property type="evidence" value="ECO:0007669"/>
    <property type="project" value="TreeGrafter"/>
</dbReference>
<evidence type="ECO:0000313" key="16">
    <source>
        <dbReference type="Proteomes" id="UP000551758"/>
    </source>
</evidence>
<dbReference type="GO" id="GO:0008017">
    <property type="term" value="F:microtubule binding"/>
    <property type="evidence" value="ECO:0007669"/>
    <property type="project" value="TreeGrafter"/>
</dbReference>
<dbReference type="InterPro" id="IPR000375">
    <property type="entry name" value="Dynamin_stalk"/>
</dbReference>
<dbReference type="InterPro" id="IPR001401">
    <property type="entry name" value="Dynamin_GTPase"/>
</dbReference>
<evidence type="ECO:0000256" key="4">
    <source>
        <dbReference type="ARBA" id="ARBA00022588"/>
    </source>
</evidence>
<sequence>MVHSEVEIRGPDSASASKHPLLNGDDDMAKTNQKTSIENNLCSQYEEKVRPCIDLIDSLRALGVEQDLALPAIAVIGDQSSGKSSVLEALSGVALPRGSGIVTRCPLVLKLKRLMNEDEWKGKINYRDIDTEISEASKVEEEVRKAQNFIAGEGMGISHELITLEISSSYVPDLTLIDLPGIARVAMGNQPADIGRQIKALIKKYISKQETINLVVVPCNVDIATTEALSMAQEVDPEGDRTIGILTKPDLVDRGTEEQVVDVVQNLVYHLKKGYMMVKCRGQQDIQDRLSLAEALQREKAFFEDHPHFRYAWLCVPENKPKLRTSVLAKENVRKQIFRLCAGLLEEGKASVPCLAERLTSELITHICKSLPLLENQIKESYEKLSEELQKCGTDIPEDETEKMFFLIEKITAFNQDITSLVQGEEIVGQNDTRLFNKIRKEFQKWSTVIEKTFQKENPVLCLEKRAQLFLSNNSELFFRTIGDSDIRKQIRTFENQHRGRELPGFVNYRTFEMIIKQQIEKLEEPAIDMLHRVTDLVRTTFTDVSKKNFDEFFNLHRTTKSKLEDIKIEKESEAEKLIRLHFQMEQIIYCQDQVYRGTLKKIREMESEEEKKKKGNHAYLEGTDEDSSMAEILQHLNAYQKEASNRLSTHIPLIIQFFVLQTYGQQLQKCMLQLLQEKDTYDWLLKERSDTSDKRKFLKERLARLTQARRRLAKFPG</sequence>
<evidence type="ECO:0000313" key="15">
    <source>
        <dbReference type="EMBL" id="KAF5927474.1"/>
    </source>
</evidence>
<evidence type="ECO:0000256" key="1">
    <source>
        <dbReference type="ARBA" id="ARBA00004397"/>
    </source>
</evidence>
<dbReference type="GO" id="GO:0003924">
    <property type="term" value="F:GTPase activity"/>
    <property type="evidence" value="ECO:0007669"/>
    <property type="project" value="InterPro"/>
</dbReference>
<dbReference type="PROSITE" id="PS51388">
    <property type="entry name" value="GED"/>
    <property type="match status" value="1"/>
</dbReference>
<keyword evidence="6" id="KW-0391">Immunity</keyword>
<evidence type="ECO:0000256" key="12">
    <source>
        <dbReference type="SAM" id="MobiDB-lite"/>
    </source>
</evidence>
<evidence type="ECO:0000256" key="6">
    <source>
        <dbReference type="ARBA" id="ARBA00022859"/>
    </source>
</evidence>
<dbReference type="EMBL" id="JACDTQ010000575">
    <property type="protein sequence ID" value="KAF5927474.1"/>
    <property type="molecule type" value="Genomic_DNA"/>
</dbReference>
<organism evidence="15 16">
    <name type="scientific">Diceros bicornis minor</name>
    <name type="common">South-central black rhinoceros</name>
    <dbReference type="NCBI Taxonomy" id="77932"/>
    <lineage>
        <taxon>Eukaryota</taxon>
        <taxon>Metazoa</taxon>
        <taxon>Chordata</taxon>
        <taxon>Craniata</taxon>
        <taxon>Vertebrata</taxon>
        <taxon>Euteleostomi</taxon>
        <taxon>Mammalia</taxon>
        <taxon>Eutheria</taxon>
        <taxon>Laurasiatheria</taxon>
        <taxon>Perissodactyla</taxon>
        <taxon>Rhinocerotidae</taxon>
        <taxon>Diceros</taxon>
    </lineage>
</organism>
<dbReference type="GO" id="GO:0005886">
    <property type="term" value="C:plasma membrane"/>
    <property type="evidence" value="ECO:0007669"/>
    <property type="project" value="TreeGrafter"/>
</dbReference>
<dbReference type="GO" id="GO:0005874">
    <property type="term" value="C:microtubule"/>
    <property type="evidence" value="ECO:0007669"/>
    <property type="project" value="TreeGrafter"/>
</dbReference>
<dbReference type="PROSITE" id="PS00410">
    <property type="entry name" value="G_DYNAMIN_1"/>
    <property type="match status" value="1"/>
</dbReference>
<proteinExistence type="inferred from homology"/>
<dbReference type="GO" id="GO:0016185">
    <property type="term" value="P:synaptic vesicle budding from presynaptic endocytic zone membrane"/>
    <property type="evidence" value="ECO:0007669"/>
    <property type="project" value="TreeGrafter"/>
</dbReference>
<keyword evidence="5 11" id="KW-0547">Nucleotide-binding</keyword>
<dbReference type="PRINTS" id="PR00195">
    <property type="entry name" value="DYNAMIN"/>
</dbReference>
<evidence type="ECO:0000256" key="9">
    <source>
        <dbReference type="ARBA" id="ARBA00042029"/>
    </source>
</evidence>
<evidence type="ECO:0000256" key="11">
    <source>
        <dbReference type="RuleBase" id="RU003932"/>
    </source>
</evidence>
<dbReference type="GO" id="GO:0098793">
    <property type="term" value="C:presynapse"/>
    <property type="evidence" value="ECO:0007669"/>
    <property type="project" value="GOC"/>
</dbReference>
<dbReference type="FunFam" id="1.20.120.1240:FF:000007">
    <property type="entry name" value="Interferon-induced GTP-binding protein Mx1"/>
    <property type="match status" value="1"/>
</dbReference>
<dbReference type="InterPro" id="IPR019762">
    <property type="entry name" value="Dynamin_GTPase_CS"/>
</dbReference>
<evidence type="ECO:0000259" key="14">
    <source>
        <dbReference type="PROSITE" id="PS51718"/>
    </source>
</evidence>
<dbReference type="SUPFAM" id="SSF52540">
    <property type="entry name" value="P-loop containing nucleoside triphosphate hydrolases"/>
    <property type="match status" value="1"/>
</dbReference>
<dbReference type="CDD" id="cd08771">
    <property type="entry name" value="DLP_1"/>
    <property type="match status" value="1"/>
</dbReference>
<feature type="region of interest" description="Disordered" evidence="12">
    <location>
        <begin position="1"/>
        <end position="30"/>
    </location>
</feature>
<dbReference type="GO" id="GO:0005634">
    <property type="term" value="C:nucleus"/>
    <property type="evidence" value="ECO:0007669"/>
    <property type="project" value="TreeGrafter"/>
</dbReference>
<keyword evidence="4" id="KW-0399">Innate immunity</keyword>
<dbReference type="InterPro" id="IPR030381">
    <property type="entry name" value="G_DYNAMIN_dom"/>
</dbReference>
<comment type="caution">
    <text evidence="15">The sequence shown here is derived from an EMBL/GenBank/DDBJ whole genome shotgun (WGS) entry which is preliminary data.</text>
</comment>
<dbReference type="InterPro" id="IPR027417">
    <property type="entry name" value="P-loop_NTPase"/>
</dbReference>
<dbReference type="GO" id="GO:0045087">
    <property type="term" value="P:innate immune response"/>
    <property type="evidence" value="ECO:0007669"/>
    <property type="project" value="UniProtKB-KW"/>
</dbReference>
<dbReference type="GO" id="GO:0048471">
    <property type="term" value="C:perinuclear region of cytoplasm"/>
    <property type="evidence" value="ECO:0007669"/>
    <property type="project" value="UniProtKB-SubCell"/>
</dbReference>
<dbReference type="FunFam" id="3.40.50.300:FF:000621">
    <property type="entry name" value="Interferon-induced GTP-binding protein Mx1"/>
    <property type="match status" value="1"/>
</dbReference>
<accession>A0A7J7FIH8</accession>
<evidence type="ECO:0000256" key="3">
    <source>
        <dbReference type="ARBA" id="ARBA00022490"/>
    </source>
</evidence>
<protein>
    <recommendedName>
        <fullName evidence="8">Interferon-induced GTP-binding protein Mx1</fullName>
    </recommendedName>
    <alternativeName>
        <fullName evidence="10">Myxoma resistance protein 1</fullName>
    </alternativeName>
    <alternativeName>
        <fullName evidence="9">Myxovirus resistance protein 1</fullName>
    </alternativeName>
</protein>
<dbReference type="PROSITE" id="PS51718">
    <property type="entry name" value="G_DYNAMIN_2"/>
    <property type="match status" value="1"/>
</dbReference>
<reference evidence="15 16" key="1">
    <citation type="journal article" date="2020" name="Mol. Biol. Evol.">
        <title>Interspecific Gene Flow and the Evolution of Specialization in Black and White Rhinoceros.</title>
        <authorList>
            <person name="Moodley Y."/>
            <person name="Westbury M.V."/>
            <person name="Russo I.M."/>
            <person name="Gopalakrishnan S."/>
            <person name="Rakotoarivelo A."/>
            <person name="Olsen R.A."/>
            <person name="Prost S."/>
            <person name="Tunstall T."/>
            <person name="Ryder O.A."/>
            <person name="Dalen L."/>
            <person name="Bruford M.W."/>
        </authorList>
    </citation>
    <scope>NUCLEOTIDE SEQUENCE [LARGE SCALE GENOMIC DNA]</scope>
    <source>
        <strain evidence="15">SBR-YM</strain>
        <tissue evidence="15">Skin</tissue>
    </source>
</reference>
<dbReference type="SMART" id="SM00053">
    <property type="entry name" value="DYNc"/>
    <property type="match status" value="1"/>
</dbReference>
<dbReference type="Gene3D" id="1.20.120.1240">
    <property type="entry name" value="Dynamin, middle domain"/>
    <property type="match status" value="1"/>
</dbReference>